<dbReference type="STRING" id="436010.A0A166TCF5"/>
<dbReference type="SMART" id="SM00298">
    <property type="entry name" value="CHROMO"/>
    <property type="match status" value="1"/>
</dbReference>
<evidence type="ECO:0000256" key="1">
    <source>
        <dbReference type="ARBA" id="ARBA00004123"/>
    </source>
</evidence>
<dbReference type="Gene3D" id="2.40.50.40">
    <property type="match status" value="2"/>
</dbReference>
<dbReference type="GO" id="GO:0005634">
    <property type="term" value="C:nucleus"/>
    <property type="evidence" value="ECO:0007669"/>
    <property type="project" value="UniProtKB-SubCell"/>
</dbReference>
<dbReference type="PROSITE" id="PS50013">
    <property type="entry name" value="CHROMO_2"/>
    <property type="match status" value="1"/>
</dbReference>
<feature type="compositionally biased region" description="Acidic residues" evidence="3">
    <location>
        <begin position="37"/>
        <end position="51"/>
    </location>
</feature>
<evidence type="ECO:0000256" key="3">
    <source>
        <dbReference type="SAM" id="MobiDB-lite"/>
    </source>
</evidence>
<dbReference type="InterPro" id="IPR016197">
    <property type="entry name" value="Chromo-like_dom_sf"/>
</dbReference>
<proteinExistence type="predicted"/>
<feature type="domain" description="Chromo" evidence="4">
    <location>
        <begin position="52"/>
        <end position="112"/>
    </location>
</feature>
<dbReference type="Proteomes" id="UP000076532">
    <property type="component" value="Unassembled WGS sequence"/>
</dbReference>
<feature type="compositionally biased region" description="Low complexity" evidence="3">
    <location>
        <begin position="111"/>
        <end position="121"/>
    </location>
</feature>
<dbReference type="SUPFAM" id="SSF54160">
    <property type="entry name" value="Chromo domain-like"/>
    <property type="match status" value="2"/>
</dbReference>
<evidence type="ECO:0000256" key="2">
    <source>
        <dbReference type="ARBA" id="ARBA00023242"/>
    </source>
</evidence>
<dbReference type="AlphaFoldDB" id="A0A166TCF5"/>
<dbReference type="Pfam" id="PF00385">
    <property type="entry name" value="Chromo"/>
    <property type="match status" value="1"/>
</dbReference>
<evidence type="ECO:0000313" key="6">
    <source>
        <dbReference type="Proteomes" id="UP000076532"/>
    </source>
</evidence>
<feature type="region of interest" description="Disordered" evidence="3">
    <location>
        <begin position="103"/>
        <end position="188"/>
    </location>
</feature>
<sequence>MPRDATIPSDSDQEEVAKIIKAKSAKGTTAGSKQEPSEEENTEGGDEEEEEYEIEVIIDSQRSGKGKFRYFVKWKGYDETHNSWVEEDDAGNANDLIDQYWRTTKKKATGRKSGASAASGTSEKESETSASAVKKRGRSSAKQESDVGDVSDGDRLSAAKKARKSNGTAKSRKKSASTAPMDVDEDNDIDSMADMSKYMNFESWEDLILTVDTVEKDDEGLGLMVYFTMKKGKDRHVQPSHVCRKKFPQLLLEFYEEHLRWKQVETEEDAVA</sequence>
<dbReference type="Pfam" id="PF01393">
    <property type="entry name" value="Chromo_shadow"/>
    <property type="match status" value="1"/>
</dbReference>
<organism evidence="5 6">
    <name type="scientific">Athelia psychrophila</name>
    <dbReference type="NCBI Taxonomy" id="1759441"/>
    <lineage>
        <taxon>Eukaryota</taxon>
        <taxon>Fungi</taxon>
        <taxon>Dikarya</taxon>
        <taxon>Basidiomycota</taxon>
        <taxon>Agaricomycotina</taxon>
        <taxon>Agaricomycetes</taxon>
        <taxon>Agaricomycetidae</taxon>
        <taxon>Atheliales</taxon>
        <taxon>Atheliaceae</taxon>
        <taxon>Athelia</taxon>
    </lineage>
</organism>
<dbReference type="InterPro" id="IPR023780">
    <property type="entry name" value="Chromo_domain"/>
</dbReference>
<feature type="region of interest" description="Disordered" evidence="3">
    <location>
        <begin position="21"/>
        <end position="51"/>
    </location>
</feature>
<gene>
    <name evidence="5" type="ORF">FIBSPDRAFT_814743</name>
</gene>
<accession>A0A166TCF5</accession>
<comment type="subcellular location">
    <subcellularLocation>
        <location evidence="1">Nucleus</location>
    </subcellularLocation>
</comment>
<dbReference type="PANTHER" id="PTHR22812">
    <property type="entry name" value="CHROMOBOX PROTEIN"/>
    <property type="match status" value="1"/>
</dbReference>
<keyword evidence="2" id="KW-0539">Nucleus</keyword>
<feature type="compositionally biased region" description="Basic residues" evidence="3">
    <location>
        <begin position="158"/>
        <end position="175"/>
    </location>
</feature>
<keyword evidence="6" id="KW-1185">Reference proteome</keyword>
<dbReference type="InterPro" id="IPR051219">
    <property type="entry name" value="Heterochromatin_chromo-domain"/>
</dbReference>
<dbReference type="EMBL" id="KV417493">
    <property type="protein sequence ID" value="KZP30465.1"/>
    <property type="molecule type" value="Genomic_DNA"/>
</dbReference>
<dbReference type="InterPro" id="IPR000953">
    <property type="entry name" value="Chromo/chromo_shadow_dom"/>
</dbReference>
<reference evidence="5 6" key="1">
    <citation type="journal article" date="2016" name="Mol. Biol. Evol.">
        <title>Comparative Genomics of Early-Diverging Mushroom-Forming Fungi Provides Insights into the Origins of Lignocellulose Decay Capabilities.</title>
        <authorList>
            <person name="Nagy L.G."/>
            <person name="Riley R."/>
            <person name="Tritt A."/>
            <person name="Adam C."/>
            <person name="Daum C."/>
            <person name="Floudas D."/>
            <person name="Sun H."/>
            <person name="Yadav J.S."/>
            <person name="Pangilinan J."/>
            <person name="Larsson K.H."/>
            <person name="Matsuura K."/>
            <person name="Barry K."/>
            <person name="Labutti K."/>
            <person name="Kuo R."/>
            <person name="Ohm R.A."/>
            <person name="Bhattacharya S.S."/>
            <person name="Shirouzu T."/>
            <person name="Yoshinaga Y."/>
            <person name="Martin F.M."/>
            <person name="Grigoriev I.V."/>
            <person name="Hibbett D.S."/>
        </authorList>
    </citation>
    <scope>NUCLEOTIDE SEQUENCE [LARGE SCALE GENOMIC DNA]</scope>
    <source>
        <strain evidence="5 6">CBS 109695</strain>
    </source>
</reference>
<dbReference type="SMART" id="SM00300">
    <property type="entry name" value="ChSh"/>
    <property type="match status" value="1"/>
</dbReference>
<evidence type="ECO:0000259" key="4">
    <source>
        <dbReference type="PROSITE" id="PS50013"/>
    </source>
</evidence>
<protein>
    <recommendedName>
        <fullName evidence="4">Chromo domain-containing protein</fullName>
    </recommendedName>
</protein>
<dbReference type="GO" id="GO:0006338">
    <property type="term" value="P:chromatin remodeling"/>
    <property type="evidence" value="ECO:0007669"/>
    <property type="project" value="UniProtKB-ARBA"/>
</dbReference>
<name>A0A166TCF5_9AGAM</name>
<dbReference type="InterPro" id="IPR008251">
    <property type="entry name" value="Chromo_shadow_dom"/>
</dbReference>
<evidence type="ECO:0000313" key="5">
    <source>
        <dbReference type="EMBL" id="KZP30465.1"/>
    </source>
</evidence>
<dbReference type="OrthoDB" id="433924at2759"/>